<feature type="compositionally biased region" description="Low complexity" evidence="1">
    <location>
        <begin position="1"/>
        <end position="22"/>
    </location>
</feature>
<accession>A0AAN7YM50</accession>
<feature type="region of interest" description="Disordered" evidence="1">
    <location>
        <begin position="1"/>
        <end position="66"/>
    </location>
</feature>
<evidence type="ECO:0000313" key="3">
    <source>
        <dbReference type="Proteomes" id="UP001310890"/>
    </source>
</evidence>
<gene>
    <name evidence="2" type="ORF">LTR62_000469</name>
</gene>
<proteinExistence type="predicted"/>
<comment type="caution">
    <text evidence="2">The sequence shown here is derived from an EMBL/GenBank/DDBJ whole genome shotgun (WGS) entry which is preliminary data.</text>
</comment>
<feature type="compositionally biased region" description="Low complexity" evidence="1">
    <location>
        <begin position="44"/>
        <end position="66"/>
    </location>
</feature>
<dbReference type="AlphaFoldDB" id="A0AAN7YM50"/>
<reference evidence="2" key="1">
    <citation type="submission" date="2023-08" db="EMBL/GenBank/DDBJ databases">
        <title>Black Yeasts Isolated from many extreme environments.</title>
        <authorList>
            <person name="Coleine C."/>
            <person name="Stajich J.E."/>
            <person name="Selbmann L."/>
        </authorList>
    </citation>
    <scope>NUCLEOTIDE SEQUENCE</scope>
    <source>
        <strain evidence="2">CCFEE 5401</strain>
    </source>
</reference>
<evidence type="ECO:0000313" key="2">
    <source>
        <dbReference type="EMBL" id="KAK5116013.1"/>
    </source>
</evidence>
<dbReference type="Proteomes" id="UP001310890">
    <property type="component" value="Unassembled WGS sequence"/>
</dbReference>
<feature type="compositionally biased region" description="Gly residues" evidence="1">
    <location>
        <begin position="34"/>
        <end position="43"/>
    </location>
</feature>
<sequence>MATRSKSASASSTLSGSAATGTEGIPPTDPVGSSGSGDAGGGTSSNTTGANNSGAAHSGAGAVGASGDFTIDFFAIRGS</sequence>
<evidence type="ECO:0000256" key="1">
    <source>
        <dbReference type="SAM" id="MobiDB-lite"/>
    </source>
</evidence>
<dbReference type="EMBL" id="JAVRRL010000010">
    <property type="protein sequence ID" value="KAK5116013.1"/>
    <property type="molecule type" value="Genomic_DNA"/>
</dbReference>
<organism evidence="2 3">
    <name type="scientific">Meristemomyces frigidus</name>
    <dbReference type="NCBI Taxonomy" id="1508187"/>
    <lineage>
        <taxon>Eukaryota</taxon>
        <taxon>Fungi</taxon>
        <taxon>Dikarya</taxon>
        <taxon>Ascomycota</taxon>
        <taxon>Pezizomycotina</taxon>
        <taxon>Dothideomycetes</taxon>
        <taxon>Dothideomycetidae</taxon>
        <taxon>Mycosphaerellales</taxon>
        <taxon>Teratosphaeriaceae</taxon>
        <taxon>Meristemomyces</taxon>
    </lineage>
</organism>
<protein>
    <submittedName>
        <fullName evidence="2">Uncharacterized protein</fullName>
    </submittedName>
</protein>
<name>A0AAN7YM50_9PEZI</name>